<reference evidence="2 3" key="1">
    <citation type="journal article" date="2010" name="Nature">
        <title>Genome sequencing and analysis of the model grass Brachypodium distachyon.</title>
        <authorList>
            <consortium name="International Brachypodium Initiative"/>
        </authorList>
    </citation>
    <scope>NUCLEOTIDE SEQUENCE [LARGE SCALE GENOMIC DNA]</scope>
    <source>
        <strain evidence="2 3">Bd21</strain>
    </source>
</reference>
<dbReference type="InParanoid" id="A0A0Q3PM94"/>
<gene>
    <name evidence="2" type="ORF">BRADI_4g32586v3</name>
</gene>
<dbReference type="EnsemblPlants" id="KQJ90545">
    <property type="protein sequence ID" value="KQJ90545"/>
    <property type="gene ID" value="BRADI_4g32586v3"/>
</dbReference>
<dbReference type="Proteomes" id="UP000008810">
    <property type="component" value="Chromosome 4"/>
</dbReference>
<dbReference type="AlphaFoldDB" id="A0A0Q3PM94"/>
<accession>A0A0Q3PM94</accession>
<reference evidence="2" key="2">
    <citation type="submission" date="2017-06" db="EMBL/GenBank/DDBJ databases">
        <title>WGS assembly of Brachypodium distachyon.</title>
        <authorList>
            <consortium name="The International Brachypodium Initiative"/>
            <person name="Lucas S."/>
            <person name="Harmon-Smith M."/>
            <person name="Lail K."/>
            <person name="Tice H."/>
            <person name="Grimwood J."/>
            <person name="Bruce D."/>
            <person name="Barry K."/>
            <person name="Shu S."/>
            <person name="Lindquist E."/>
            <person name="Wang M."/>
            <person name="Pitluck S."/>
            <person name="Vogel J.P."/>
            <person name="Garvin D.F."/>
            <person name="Mockler T.C."/>
            <person name="Schmutz J."/>
            <person name="Rokhsar D."/>
            <person name="Bevan M.W."/>
        </authorList>
    </citation>
    <scope>NUCLEOTIDE SEQUENCE</scope>
    <source>
        <strain evidence="2">Bd21</strain>
    </source>
</reference>
<evidence type="ECO:0000256" key="1">
    <source>
        <dbReference type="SAM" id="MobiDB-lite"/>
    </source>
</evidence>
<name>A0A0Q3PM94_BRADI</name>
<evidence type="ECO:0000313" key="4">
    <source>
        <dbReference type="Proteomes" id="UP000008810"/>
    </source>
</evidence>
<proteinExistence type="predicted"/>
<feature type="compositionally biased region" description="Polar residues" evidence="1">
    <location>
        <begin position="1"/>
        <end position="23"/>
    </location>
</feature>
<evidence type="ECO:0000313" key="3">
    <source>
        <dbReference type="EnsemblPlants" id="KQJ90545"/>
    </source>
</evidence>
<evidence type="ECO:0000313" key="2">
    <source>
        <dbReference type="EMBL" id="KQJ90545.2"/>
    </source>
</evidence>
<reference evidence="3" key="3">
    <citation type="submission" date="2018-08" db="UniProtKB">
        <authorList>
            <consortium name="EnsemblPlants"/>
        </authorList>
    </citation>
    <scope>IDENTIFICATION</scope>
    <source>
        <strain evidence="3">cv. Bd21</strain>
    </source>
</reference>
<protein>
    <submittedName>
        <fullName evidence="2 3">Uncharacterized protein</fullName>
    </submittedName>
</protein>
<dbReference type="Gramene" id="KQJ90545">
    <property type="protein sequence ID" value="KQJ90545"/>
    <property type="gene ID" value="BRADI_4g32586v3"/>
</dbReference>
<organism evidence="2">
    <name type="scientific">Brachypodium distachyon</name>
    <name type="common">Purple false brome</name>
    <name type="synonym">Trachynia distachya</name>
    <dbReference type="NCBI Taxonomy" id="15368"/>
    <lineage>
        <taxon>Eukaryota</taxon>
        <taxon>Viridiplantae</taxon>
        <taxon>Streptophyta</taxon>
        <taxon>Embryophyta</taxon>
        <taxon>Tracheophyta</taxon>
        <taxon>Spermatophyta</taxon>
        <taxon>Magnoliopsida</taxon>
        <taxon>Liliopsida</taxon>
        <taxon>Poales</taxon>
        <taxon>Poaceae</taxon>
        <taxon>BOP clade</taxon>
        <taxon>Pooideae</taxon>
        <taxon>Stipodae</taxon>
        <taxon>Brachypodieae</taxon>
        <taxon>Brachypodium</taxon>
    </lineage>
</organism>
<feature type="region of interest" description="Disordered" evidence="1">
    <location>
        <begin position="1"/>
        <end position="36"/>
    </location>
</feature>
<dbReference type="EMBL" id="CM000883">
    <property type="protein sequence ID" value="KQJ90545.2"/>
    <property type="molecule type" value="Genomic_DNA"/>
</dbReference>
<keyword evidence="4" id="KW-1185">Reference proteome</keyword>
<sequence length="71" mass="8419">MWREQTWTRSHSSSATDQVSPRPQNRKETSFNKASAGRTFCLHQEKYIKHDMNNITRLPASYSRRKQASRH</sequence>